<reference evidence="2 3" key="1">
    <citation type="journal article" date="2024" name="BMC Genomics">
        <title>De novo assembly and annotation of Popillia japonica's genome with initial clues to its potential as an invasive pest.</title>
        <authorList>
            <person name="Cucini C."/>
            <person name="Boschi S."/>
            <person name="Funari R."/>
            <person name="Cardaioli E."/>
            <person name="Iannotti N."/>
            <person name="Marturano G."/>
            <person name="Paoli F."/>
            <person name="Bruttini M."/>
            <person name="Carapelli A."/>
            <person name="Frati F."/>
            <person name="Nardi F."/>
        </authorList>
    </citation>
    <scope>NUCLEOTIDE SEQUENCE [LARGE SCALE GENOMIC DNA]</scope>
    <source>
        <strain evidence="2">DMR45628</strain>
    </source>
</reference>
<sequence length="531" mass="61086">MINENKRRDEMLQRLFTQVMTIHSNASTTSKDRNSTYQIMPDLSKSIPTFDGEGDSTKAQEWLRRLEAMQQLHHWTDSLVLQTAKANLRGGAVYWLERQSSSIKKWEDFVKYCWDVGLTLEDTKEQILIGMWNREVCSVIAAIKLSNLDDLLHDMIKKERLIAERQGRIKGSIERKDKHKLETRPGKKEENCNYTPNADRGKPENKAKKHPYTRLPPRNEEGKPPTLRMQIGASQKIRQRNIHIPDYLPGMKKEALINGKPIQAYVDQGSKCVLLRRSEAERLNLKYQAIQQNFIIRGYGSESSETLVTSSREEDKEGNLKYFKEALINGKPIQAYVDQGSKCVLLRRSEAERLNLKYQAIQQNFIIRGYGSGEVKPLGKLEAYVEVDEAKAVTEMFVLPDQVQQIPLLIGQPFTEQRHVTIIRRRNTLRLFNAPMTNKDEEDGDDLRAMNIPNLPKATVSLWPKYSVVIPPNHVGFVTLTTDSEITNDLFVEAHITTDRIIPRCILRPDRNNEVQVPINNLTLTDIKICR</sequence>
<keyword evidence="3" id="KW-1185">Reference proteome</keyword>
<dbReference type="SUPFAM" id="SSF50630">
    <property type="entry name" value="Acid proteases"/>
    <property type="match status" value="1"/>
</dbReference>
<dbReference type="Pfam" id="PF13650">
    <property type="entry name" value="Asp_protease_2"/>
    <property type="match status" value="1"/>
</dbReference>
<dbReference type="CDD" id="cd00303">
    <property type="entry name" value="retropepsin_like"/>
    <property type="match status" value="1"/>
</dbReference>
<evidence type="ECO:0000313" key="2">
    <source>
        <dbReference type="EMBL" id="KAK9692778.1"/>
    </source>
</evidence>
<gene>
    <name evidence="2" type="ORF">QE152_g34923</name>
</gene>
<comment type="caution">
    <text evidence="2">The sequence shown here is derived from an EMBL/GenBank/DDBJ whole genome shotgun (WGS) entry which is preliminary data.</text>
</comment>
<organism evidence="2 3">
    <name type="scientific">Popillia japonica</name>
    <name type="common">Japanese beetle</name>
    <dbReference type="NCBI Taxonomy" id="7064"/>
    <lineage>
        <taxon>Eukaryota</taxon>
        <taxon>Metazoa</taxon>
        <taxon>Ecdysozoa</taxon>
        <taxon>Arthropoda</taxon>
        <taxon>Hexapoda</taxon>
        <taxon>Insecta</taxon>
        <taxon>Pterygota</taxon>
        <taxon>Neoptera</taxon>
        <taxon>Endopterygota</taxon>
        <taxon>Coleoptera</taxon>
        <taxon>Polyphaga</taxon>
        <taxon>Scarabaeiformia</taxon>
        <taxon>Scarabaeidae</taxon>
        <taxon>Rutelinae</taxon>
        <taxon>Popillia</taxon>
    </lineage>
</organism>
<evidence type="ECO:0008006" key="4">
    <source>
        <dbReference type="Google" id="ProtNLM"/>
    </source>
</evidence>
<feature type="region of interest" description="Disordered" evidence="1">
    <location>
        <begin position="172"/>
        <end position="226"/>
    </location>
</feature>
<feature type="compositionally biased region" description="Basic and acidic residues" evidence="1">
    <location>
        <begin position="172"/>
        <end position="191"/>
    </location>
</feature>
<protein>
    <recommendedName>
        <fullName evidence="4">Retrotransposon gag domain-containing protein</fullName>
    </recommendedName>
</protein>
<dbReference type="EMBL" id="JASPKY010000567">
    <property type="protein sequence ID" value="KAK9692778.1"/>
    <property type="molecule type" value="Genomic_DNA"/>
</dbReference>
<accession>A0AAW1IS96</accession>
<dbReference type="InterPro" id="IPR021109">
    <property type="entry name" value="Peptidase_aspartic_dom_sf"/>
</dbReference>
<evidence type="ECO:0000256" key="1">
    <source>
        <dbReference type="SAM" id="MobiDB-lite"/>
    </source>
</evidence>
<dbReference type="AlphaFoldDB" id="A0AAW1IS96"/>
<proteinExistence type="predicted"/>
<name>A0AAW1IS96_POPJA</name>
<dbReference type="Gene3D" id="2.40.70.10">
    <property type="entry name" value="Acid Proteases"/>
    <property type="match status" value="1"/>
</dbReference>
<dbReference type="Proteomes" id="UP001458880">
    <property type="component" value="Unassembled WGS sequence"/>
</dbReference>
<evidence type="ECO:0000313" key="3">
    <source>
        <dbReference type="Proteomes" id="UP001458880"/>
    </source>
</evidence>